<dbReference type="CDD" id="cd10147">
    <property type="entry name" value="Wzt_C-like"/>
    <property type="match status" value="1"/>
</dbReference>
<dbReference type="InterPro" id="IPR003593">
    <property type="entry name" value="AAA+_ATPase"/>
</dbReference>
<dbReference type="PANTHER" id="PTHR46743:SF2">
    <property type="entry name" value="TEICHOIC ACIDS EXPORT ATP-BINDING PROTEIN TAGH"/>
    <property type="match status" value="1"/>
</dbReference>
<evidence type="ECO:0000313" key="6">
    <source>
        <dbReference type="EMBL" id="HGU33957.1"/>
    </source>
</evidence>
<dbReference type="InterPro" id="IPR050683">
    <property type="entry name" value="Bact_Polysacc_Export_ATP-bd"/>
</dbReference>
<dbReference type="Pfam" id="PF00005">
    <property type="entry name" value="ABC_tran"/>
    <property type="match status" value="1"/>
</dbReference>
<dbReference type="GO" id="GO:0016020">
    <property type="term" value="C:membrane"/>
    <property type="evidence" value="ECO:0007669"/>
    <property type="project" value="InterPro"/>
</dbReference>
<dbReference type="Gene3D" id="3.40.50.300">
    <property type="entry name" value="P-loop containing nucleotide triphosphate hydrolases"/>
    <property type="match status" value="1"/>
</dbReference>
<proteinExistence type="inferred from homology"/>
<dbReference type="InterPro" id="IPR015860">
    <property type="entry name" value="ABC_transpr_TagH-like"/>
</dbReference>
<dbReference type="PROSITE" id="PS50893">
    <property type="entry name" value="ABC_TRANSPORTER_2"/>
    <property type="match status" value="1"/>
</dbReference>
<dbReference type="EMBL" id="DSUH01000324">
    <property type="protein sequence ID" value="HGU33957.1"/>
    <property type="molecule type" value="Genomic_DNA"/>
</dbReference>
<dbReference type="GO" id="GO:0140359">
    <property type="term" value="F:ABC-type transporter activity"/>
    <property type="evidence" value="ECO:0007669"/>
    <property type="project" value="InterPro"/>
</dbReference>
<comment type="caution">
    <text evidence="6">The sequence shown here is derived from an EMBL/GenBank/DDBJ whole genome shotgun (WGS) entry which is preliminary data.</text>
</comment>
<keyword evidence="3" id="KW-0547">Nucleotide-binding</keyword>
<reference evidence="6" key="1">
    <citation type="journal article" date="2020" name="mSystems">
        <title>Genome- and Community-Level Interaction Insights into Carbon Utilization and Element Cycling Functions of Hydrothermarchaeota in Hydrothermal Sediment.</title>
        <authorList>
            <person name="Zhou Z."/>
            <person name="Liu Y."/>
            <person name="Xu W."/>
            <person name="Pan J."/>
            <person name="Luo Z.H."/>
            <person name="Li M."/>
        </authorList>
    </citation>
    <scope>NUCLEOTIDE SEQUENCE [LARGE SCALE GENOMIC DNA]</scope>
    <source>
        <strain evidence="6">SpSt-477</strain>
    </source>
</reference>
<dbReference type="CDD" id="cd03220">
    <property type="entry name" value="ABC_KpsT_Wzt"/>
    <property type="match status" value="1"/>
</dbReference>
<keyword evidence="2" id="KW-0813">Transport</keyword>
<evidence type="ECO:0000256" key="1">
    <source>
        <dbReference type="ARBA" id="ARBA00005417"/>
    </source>
</evidence>
<dbReference type="PANTHER" id="PTHR46743">
    <property type="entry name" value="TEICHOIC ACIDS EXPORT ATP-BINDING PROTEIN TAGH"/>
    <property type="match status" value="1"/>
</dbReference>
<gene>
    <name evidence="6" type="ORF">ENS29_14085</name>
</gene>
<organism evidence="6">
    <name type="scientific">Desulfatirhabdium butyrativorans</name>
    <dbReference type="NCBI Taxonomy" id="340467"/>
    <lineage>
        <taxon>Bacteria</taxon>
        <taxon>Pseudomonadati</taxon>
        <taxon>Thermodesulfobacteriota</taxon>
        <taxon>Desulfobacteria</taxon>
        <taxon>Desulfobacterales</taxon>
        <taxon>Desulfatirhabdiaceae</taxon>
        <taxon>Desulfatirhabdium</taxon>
    </lineage>
</organism>
<accession>A0A7C4W798</accession>
<dbReference type="GO" id="GO:0016887">
    <property type="term" value="F:ATP hydrolysis activity"/>
    <property type="evidence" value="ECO:0007669"/>
    <property type="project" value="InterPro"/>
</dbReference>
<name>A0A7C4W798_9BACT</name>
<keyword evidence="4 6" id="KW-0067">ATP-binding</keyword>
<evidence type="ECO:0000256" key="3">
    <source>
        <dbReference type="ARBA" id="ARBA00022741"/>
    </source>
</evidence>
<dbReference type="GO" id="GO:0005524">
    <property type="term" value="F:ATP binding"/>
    <property type="evidence" value="ECO:0007669"/>
    <property type="project" value="UniProtKB-KW"/>
</dbReference>
<sequence length="395" mass="44421">MNAIEAERLSKYYRVYNQPIDRLKEAIRRRPYHHVVESLKNVSFKVAFGETLGIIGENGAGKSTLLKILAGTTHPTSGKLLRHGRIAALLELGSGFNPEFSGRTNIHLNAALLGLTEKEIRAREHAIISFSELEDVIDRPVKTYSSGMHVRLAFSIATSVDPDVLIVDEALSVGDQRFSQKCVERMMGFRQAGKTIIVCSHSMILINELCEKCIWLDHGCVRAAGKTSSVISEYLAFLEEKEHRKAEGLTKQQDESTANLPEVIVEDIRFEKTDTGEEIAFIRLFDAVTVRVRTRCTKGDFTGHIGIGLERNDGQMIFATITKSQGLSAVHFSGSQDICLILPRFPLMKGSFRAKVLIADENLMRLVYEKLSDPLIIESEHPEYGMLWMEHEWRF</sequence>
<evidence type="ECO:0000256" key="4">
    <source>
        <dbReference type="ARBA" id="ARBA00022840"/>
    </source>
</evidence>
<dbReference type="AlphaFoldDB" id="A0A7C4W798"/>
<evidence type="ECO:0000259" key="5">
    <source>
        <dbReference type="PROSITE" id="PS50893"/>
    </source>
</evidence>
<comment type="similarity">
    <text evidence="1">Belongs to the ABC transporter superfamily.</text>
</comment>
<dbReference type="SUPFAM" id="SSF52540">
    <property type="entry name" value="P-loop containing nucleoside triphosphate hydrolases"/>
    <property type="match status" value="1"/>
</dbReference>
<evidence type="ECO:0000256" key="2">
    <source>
        <dbReference type="ARBA" id="ARBA00022448"/>
    </source>
</evidence>
<dbReference type="InterPro" id="IPR003439">
    <property type="entry name" value="ABC_transporter-like_ATP-bd"/>
</dbReference>
<dbReference type="SMART" id="SM00382">
    <property type="entry name" value="AAA"/>
    <property type="match status" value="1"/>
</dbReference>
<feature type="domain" description="ABC transporter" evidence="5">
    <location>
        <begin position="21"/>
        <end position="243"/>
    </location>
</feature>
<dbReference type="InterPro" id="IPR029439">
    <property type="entry name" value="Wzt_C"/>
</dbReference>
<dbReference type="InterPro" id="IPR027417">
    <property type="entry name" value="P-loop_NTPase"/>
</dbReference>
<protein>
    <submittedName>
        <fullName evidence="6">ABC transporter ATP-binding protein</fullName>
    </submittedName>
</protein>